<evidence type="ECO:0000256" key="7">
    <source>
        <dbReference type="ARBA" id="ARBA00023136"/>
    </source>
</evidence>
<dbReference type="AlphaFoldDB" id="A0A381TGB2"/>
<evidence type="ECO:0000256" key="3">
    <source>
        <dbReference type="ARBA" id="ARBA00022475"/>
    </source>
</evidence>
<keyword evidence="4" id="KW-0997">Cell inner membrane</keyword>
<evidence type="ECO:0000256" key="4">
    <source>
        <dbReference type="ARBA" id="ARBA00022519"/>
    </source>
</evidence>
<feature type="domain" description="Tripartite ATP-independent periplasmic transporters DctQ component" evidence="9">
    <location>
        <begin position="21"/>
        <end position="154"/>
    </location>
</feature>
<dbReference type="Pfam" id="PF04290">
    <property type="entry name" value="DctQ"/>
    <property type="match status" value="1"/>
</dbReference>
<feature type="transmembrane region" description="Helical" evidence="8">
    <location>
        <begin position="123"/>
        <end position="148"/>
    </location>
</feature>
<feature type="transmembrane region" description="Helical" evidence="8">
    <location>
        <begin position="12"/>
        <end position="34"/>
    </location>
</feature>
<dbReference type="InterPro" id="IPR007387">
    <property type="entry name" value="TRAP_DctQ"/>
</dbReference>
<evidence type="ECO:0000256" key="2">
    <source>
        <dbReference type="ARBA" id="ARBA00022448"/>
    </source>
</evidence>
<keyword evidence="6 8" id="KW-1133">Transmembrane helix</keyword>
<evidence type="ECO:0000259" key="9">
    <source>
        <dbReference type="Pfam" id="PF04290"/>
    </source>
</evidence>
<comment type="subcellular location">
    <subcellularLocation>
        <location evidence="1">Cell inner membrane</location>
        <topology evidence="1">Multi-pass membrane protein</topology>
    </subcellularLocation>
</comment>
<reference evidence="10" key="1">
    <citation type="submission" date="2018-05" db="EMBL/GenBank/DDBJ databases">
        <authorList>
            <person name="Lanie J.A."/>
            <person name="Ng W.-L."/>
            <person name="Kazmierczak K.M."/>
            <person name="Andrzejewski T.M."/>
            <person name="Davidsen T.M."/>
            <person name="Wayne K.J."/>
            <person name="Tettelin H."/>
            <person name="Glass J.I."/>
            <person name="Rusch D."/>
            <person name="Podicherti R."/>
            <person name="Tsui H.-C.T."/>
            <person name="Winkler M.E."/>
        </authorList>
    </citation>
    <scope>NUCLEOTIDE SEQUENCE</scope>
</reference>
<sequence>VKSDTLIEITGRVVSWLLLAMVVTTCTVVVLRYVFDTGAIALQESVTYMHSLVFMLGLSYALKHDGHVRVDLLYARLSGRARVKINLLGHLSFLLPVCLVITVESFDYVTRAWTILEGSPEVGGIPAVYLLKTLIPLSALLLLVQAITEALRAYRILRND</sequence>
<evidence type="ECO:0000256" key="8">
    <source>
        <dbReference type="SAM" id="Phobius"/>
    </source>
</evidence>
<feature type="transmembrane region" description="Helical" evidence="8">
    <location>
        <begin position="46"/>
        <end position="62"/>
    </location>
</feature>
<keyword evidence="7 8" id="KW-0472">Membrane</keyword>
<keyword evidence="2" id="KW-0813">Transport</keyword>
<gene>
    <name evidence="10" type="ORF">METZ01_LOCUS67703</name>
</gene>
<dbReference type="GO" id="GO:0005886">
    <property type="term" value="C:plasma membrane"/>
    <property type="evidence" value="ECO:0007669"/>
    <property type="project" value="UniProtKB-SubCell"/>
</dbReference>
<protein>
    <recommendedName>
        <fullName evidence="9">Tripartite ATP-independent periplasmic transporters DctQ component domain-containing protein</fullName>
    </recommendedName>
</protein>
<evidence type="ECO:0000313" key="10">
    <source>
        <dbReference type="EMBL" id="SVA14849.1"/>
    </source>
</evidence>
<name>A0A381TGB2_9ZZZZ</name>
<dbReference type="PANTHER" id="PTHR35011">
    <property type="entry name" value="2,3-DIKETO-L-GULONATE TRAP TRANSPORTER SMALL PERMEASE PROTEIN YIAM"/>
    <property type="match status" value="1"/>
</dbReference>
<evidence type="ECO:0000256" key="5">
    <source>
        <dbReference type="ARBA" id="ARBA00022692"/>
    </source>
</evidence>
<evidence type="ECO:0000256" key="1">
    <source>
        <dbReference type="ARBA" id="ARBA00004429"/>
    </source>
</evidence>
<feature type="transmembrane region" description="Helical" evidence="8">
    <location>
        <begin position="83"/>
        <end position="103"/>
    </location>
</feature>
<accession>A0A381TGB2</accession>
<proteinExistence type="predicted"/>
<organism evidence="10">
    <name type="scientific">marine metagenome</name>
    <dbReference type="NCBI Taxonomy" id="408172"/>
    <lineage>
        <taxon>unclassified sequences</taxon>
        <taxon>metagenomes</taxon>
        <taxon>ecological metagenomes</taxon>
    </lineage>
</organism>
<dbReference type="InterPro" id="IPR055348">
    <property type="entry name" value="DctQ"/>
</dbReference>
<keyword evidence="5 8" id="KW-0812">Transmembrane</keyword>
<evidence type="ECO:0000256" key="6">
    <source>
        <dbReference type="ARBA" id="ARBA00022989"/>
    </source>
</evidence>
<dbReference type="EMBL" id="UINC01004510">
    <property type="protein sequence ID" value="SVA14849.1"/>
    <property type="molecule type" value="Genomic_DNA"/>
</dbReference>
<keyword evidence="3" id="KW-1003">Cell membrane</keyword>
<feature type="non-terminal residue" evidence="10">
    <location>
        <position position="1"/>
    </location>
</feature>
<dbReference type="PANTHER" id="PTHR35011:SF4">
    <property type="entry name" value="SLL1102 PROTEIN"/>
    <property type="match status" value="1"/>
</dbReference>